<dbReference type="InterPro" id="IPR011650">
    <property type="entry name" value="Peptidase_M20_dimer"/>
</dbReference>
<organism evidence="6 7">
    <name type="scientific">Lucifera butyrica</name>
    <dbReference type="NCBI Taxonomy" id="1351585"/>
    <lineage>
        <taxon>Bacteria</taxon>
        <taxon>Bacillati</taxon>
        <taxon>Bacillota</taxon>
        <taxon>Negativicutes</taxon>
        <taxon>Veillonellales</taxon>
        <taxon>Veillonellaceae</taxon>
        <taxon>Lucifera</taxon>
    </lineage>
</organism>
<keyword evidence="2" id="KW-0479">Metal-binding</keyword>
<evidence type="ECO:0000259" key="5">
    <source>
        <dbReference type="Pfam" id="PF07687"/>
    </source>
</evidence>
<dbReference type="SUPFAM" id="SSF53187">
    <property type="entry name" value="Zn-dependent exopeptidases"/>
    <property type="match status" value="1"/>
</dbReference>
<reference evidence="6 7" key="1">
    <citation type="submission" date="2018-06" db="EMBL/GenBank/DDBJ databases">
        <authorList>
            <person name="Strepis N."/>
        </authorList>
    </citation>
    <scope>NUCLEOTIDE SEQUENCE [LARGE SCALE GENOMIC DNA]</scope>
    <source>
        <strain evidence="6">LUCI</strain>
    </source>
</reference>
<dbReference type="InterPro" id="IPR002933">
    <property type="entry name" value="Peptidase_M20"/>
</dbReference>
<sequence>MSTLKELVAGQFADYLKDLETITNIDSGTGDAEGSAKIADFLKQRLEEAGGKVEFRNNTRGTHVISRFKGTGTRRILMIAHTDTVFPKGEVQKRPFHFDEQTMKAYGPGVGDDKATVVQTLYIMKALQKLQYDKYGEIMLYYNAEEETGSKTSSDIIIELAKQADLVIIMDTARPNWGIVTRRKGSAKYEVKVEGIAGHAGNVPYRTASATMELGNQITQLFSLASTLPRDPLSLTPDRLQEQGIMDYGQFIPENTINVGMIGTTNQKINVIPDNAFAKFEVRSYKMSELERLDREIKALAEKSLVPGTKVKISGKISMGPMEKTPQVQQLVNTYKEVVQREYYAQVVEWVAGGITDGNLAARYAPTIDALGVENGKEHTPDEYADLKTVGPRTVALVAFIQQISEQQTNH</sequence>
<dbReference type="EMBL" id="UPPP01000055">
    <property type="protein sequence ID" value="VBB05423.1"/>
    <property type="molecule type" value="Genomic_DNA"/>
</dbReference>
<comment type="cofactor">
    <cofactor evidence="1">
        <name>Zn(2+)</name>
        <dbReference type="ChEBI" id="CHEBI:29105"/>
    </cofactor>
</comment>
<feature type="domain" description="Peptidase M20 dimerisation" evidence="5">
    <location>
        <begin position="182"/>
        <end position="307"/>
    </location>
</feature>
<dbReference type="PANTHER" id="PTHR43808">
    <property type="entry name" value="ACETYLORNITHINE DEACETYLASE"/>
    <property type="match status" value="1"/>
</dbReference>
<dbReference type="Proteomes" id="UP000277811">
    <property type="component" value="Unassembled WGS sequence"/>
</dbReference>
<dbReference type="RefSeq" id="WP_165865867.1">
    <property type="nucleotide sequence ID" value="NZ_UPPP01000055.1"/>
</dbReference>
<keyword evidence="3" id="KW-0378">Hydrolase</keyword>
<dbReference type="PANTHER" id="PTHR43808:SF9">
    <property type="entry name" value="BLL0789 PROTEIN"/>
    <property type="match status" value="1"/>
</dbReference>
<dbReference type="AlphaFoldDB" id="A0A498R5F3"/>
<protein>
    <submittedName>
        <fullName evidence="6">Peptidase m20</fullName>
    </submittedName>
</protein>
<evidence type="ECO:0000256" key="1">
    <source>
        <dbReference type="ARBA" id="ARBA00001947"/>
    </source>
</evidence>
<dbReference type="PROSITE" id="PS00758">
    <property type="entry name" value="ARGE_DAPE_CPG2_1"/>
    <property type="match status" value="1"/>
</dbReference>
<evidence type="ECO:0000313" key="7">
    <source>
        <dbReference type="Proteomes" id="UP000277811"/>
    </source>
</evidence>
<dbReference type="Pfam" id="PF07687">
    <property type="entry name" value="M20_dimer"/>
    <property type="match status" value="1"/>
</dbReference>
<evidence type="ECO:0000256" key="2">
    <source>
        <dbReference type="ARBA" id="ARBA00022723"/>
    </source>
</evidence>
<gene>
    <name evidence="6" type="ORF">LUCI_0632</name>
</gene>
<dbReference type="GO" id="GO:0016787">
    <property type="term" value="F:hydrolase activity"/>
    <property type="evidence" value="ECO:0007669"/>
    <property type="project" value="UniProtKB-KW"/>
</dbReference>
<keyword evidence="4" id="KW-0862">Zinc</keyword>
<name>A0A498R5F3_9FIRM</name>
<dbReference type="Gene3D" id="3.40.630.10">
    <property type="entry name" value="Zn peptidases"/>
    <property type="match status" value="1"/>
</dbReference>
<dbReference type="Gene3D" id="3.30.70.360">
    <property type="match status" value="1"/>
</dbReference>
<dbReference type="Pfam" id="PF01546">
    <property type="entry name" value="Peptidase_M20"/>
    <property type="match status" value="1"/>
</dbReference>
<evidence type="ECO:0000256" key="3">
    <source>
        <dbReference type="ARBA" id="ARBA00022801"/>
    </source>
</evidence>
<dbReference type="InterPro" id="IPR036264">
    <property type="entry name" value="Bact_exopeptidase_dim_dom"/>
</dbReference>
<dbReference type="InterPro" id="IPR050072">
    <property type="entry name" value="Peptidase_M20A"/>
</dbReference>
<evidence type="ECO:0000256" key="4">
    <source>
        <dbReference type="ARBA" id="ARBA00022833"/>
    </source>
</evidence>
<dbReference type="InterPro" id="IPR001261">
    <property type="entry name" value="ArgE/DapE_CS"/>
</dbReference>
<evidence type="ECO:0000313" key="6">
    <source>
        <dbReference type="EMBL" id="VBB05423.1"/>
    </source>
</evidence>
<dbReference type="GO" id="GO:0046872">
    <property type="term" value="F:metal ion binding"/>
    <property type="evidence" value="ECO:0007669"/>
    <property type="project" value="UniProtKB-KW"/>
</dbReference>
<accession>A0A498R5F3</accession>
<dbReference type="SUPFAM" id="SSF55031">
    <property type="entry name" value="Bacterial exopeptidase dimerisation domain"/>
    <property type="match status" value="1"/>
</dbReference>
<keyword evidence="7" id="KW-1185">Reference proteome</keyword>
<proteinExistence type="predicted"/>